<evidence type="ECO:0000313" key="4">
    <source>
        <dbReference type="EMBL" id="MFI7585677.1"/>
    </source>
</evidence>
<dbReference type="EMBL" id="JBITLV010000001">
    <property type="protein sequence ID" value="MFI7585677.1"/>
    <property type="molecule type" value="Genomic_DNA"/>
</dbReference>
<feature type="transmembrane region" description="Helical" evidence="2">
    <location>
        <begin position="185"/>
        <end position="209"/>
    </location>
</feature>
<dbReference type="InterPro" id="IPR030395">
    <property type="entry name" value="GP_PDE_dom"/>
</dbReference>
<protein>
    <submittedName>
        <fullName evidence="4">Glycerophosphodiester phosphodiesterase</fullName>
    </submittedName>
</protein>
<accession>A0ABW8AJ72</accession>
<keyword evidence="2" id="KW-0472">Membrane</keyword>
<name>A0ABW8AJ72_9ACTN</name>
<keyword evidence="2" id="KW-0812">Transmembrane</keyword>
<feature type="domain" description="GP-PDE" evidence="3">
    <location>
        <begin position="243"/>
        <end position="483"/>
    </location>
</feature>
<dbReference type="SUPFAM" id="SSF51695">
    <property type="entry name" value="PLC-like phosphodiesterases"/>
    <property type="match status" value="1"/>
</dbReference>
<evidence type="ECO:0000256" key="2">
    <source>
        <dbReference type="SAM" id="Phobius"/>
    </source>
</evidence>
<dbReference type="Gene3D" id="3.20.20.190">
    <property type="entry name" value="Phosphatidylinositol (PI) phosphodiesterase"/>
    <property type="match status" value="1"/>
</dbReference>
<dbReference type="PROSITE" id="PS51704">
    <property type="entry name" value="GP_PDE"/>
    <property type="match status" value="1"/>
</dbReference>
<feature type="region of interest" description="Disordered" evidence="1">
    <location>
        <begin position="139"/>
        <end position="177"/>
    </location>
</feature>
<dbReference type="CDD" id="cd08556">
    <property type="entry name" value="GDPD"/>
    <property type="match status" value="1"/>
</dbReference>
<sequence length="491" mass="51704">MTATAWGDPAVAQALREVVHADDGPPRLGAEGLREALAEQLGDAAPEHEDAVSALVAAAEAGIPQGVLDDVPAIDLGDRLDEAGLEPRAAGWALATWGHVLQTAPARITPQLEARPDPVVQAEETTPLPRVEAEILTAAEARSNRPDSGLEAEPEARPEARPDARPDPDPTGPRGIRAFTPQRRLAVPVGVLVAVAALLAIGLAGVLAMTVGGGNDVVTTHSPGARPGASPSASTVVAPASLATPLAHAGGREQFPLQTQAAMLDAARRGDVVEADLRWTLDNVPILYDAASVSGRMVCAQQYAVALTSWRTLKSCQTPKGESKDGKRYGIPAFDDTVKKLAAIPGVELYIELKVDQTPAQLSTFLGVLRRTGMTGRTVVTSFQPDRLAAVRRAAKSSGVDGLRYLQFVRDAELTAKAAVKEHLWGVGVRHNRLTETYLGDLHSAGLKVVVWTLNKPELWAQAREAGVDGVLTDTPAAYRAWYARAAGATP</sequence>
<dbReference type="PANTHER" id="PTHR46211">
    <property type="entry name" value="GLYCEROPHOSPHORYL DIESTER PHOSPHODIESTERASE"/>
    <property type="match status" value="1"/>
</dbReference>
<evidence type="ECO:0000256" key="1">
    <source>
        <dbReference type="SAM" id="MobiDB-lite"/>
    </source>
</evidence>
<reference evidence="4 5" key="1">
    <citation type="submission" date="2024-10" db="EMBL/GenBank/DDBJ databases">
        <title>The Natural Products Discovery Center: Release of the First 8490 Sequenced Strains for Exploring Actinobacteria Biosynthetic Diversity.</title>
        <authorList>
            <person name="Kalkreuter E."/>
            <person name="Kautsar S.A."/>
            <person name="Yang D."/>
            <person name="Bader C.D."/>
            <person name="Teijaro C.N."/>
            <person name="Fluegel L."/>
            <person name="Davis C.M."/>
            <person name="Simpson J.R."/>
            <person name="Lauterbach L."/>
            <person name="Steele A.D."/>
            <person name="Gui C."/>
            <person name="Meng S."/>
            <person name="Li G."/>
            <person name="Viehrig K."/>
            <person name="Ye F."/>
            <person name="Su P."/>
            <person name="Kiefer A.F."/>
            <person name="Nichols A."/>
            <person name="Cepeda A.J."/>
            <person name="Yan W."/>
            <person name="Fan B."/>
            <person name="Jiang Y."/>
            <person name="Adhikari A."/>
            <person name="Zheng C.-J."/>
            <person name="Schuster L."/>
            <person name="Cowan T.M."/>
            <person name="Smanski M.J."/>
            <person name="Chevrette M.G."/>
            <person name="De Carvalho L.P.S."/>
            <person name="Shen B."/>
        </authorList>
    </citation>
    <scope>NUCLEOTIDE SEQUENCE [LARGE SCALE GENOMIC DNA]</scope>
    <source>
        <strain evidence="4 5">NPDC049639</strain>
    </source>
</reference>
<proteinExistence type="predicted"/>
<gene>
    <name evidence="4" type="ORF">ACIB24_01215</name>
</gene>
<comment type="caution">
    <text evidence="4">The sequence shown here is derived from an EMBL/GenBank/DDBJ whole genome shotgun (WGS) entry which is preliminary data.</text>
</comment>
<dbReference type="RefSeq" id="WP_398273973.1">
    <property type="nucleotide sequence ID" value="NZ_JBITLV010000001.1"/>
</dbReference>
<keyword evidence="2" id="KW-1133">Transmembrane helix</keyword>
<dbReference type="Pfam" id="PF03009">
    <property type="entry name" value="GDPD"/>
    <property type="match status" value="1"/>
</dbReference>
<dbReference type="PANTHER" id="PTHR46211:SF14">
    <property type="entry name" value="GLYCEROPHOSPHODIESTER PHOSPHODIESTERASE"/>
    <property type="match status" value="1"/>
</dbReference>
<dbReference type="InterPro" id="IPR017946">
    <property type="entry name" value="PLC-like_Pdiesterase_TIM-brl"/>
</dbReference>
<evidence type="ECO:0000313" key="5">
    <source>
        <dbReference type="Proteomes" id="UP001612915"/>
    </source>
</evidence>
<evidence type="ECO:0000259" key="3">
    <source>
        <dbReference type="PROSITE" id="PS51704"/>
    </source>
</evidence>
<keyword evidence="5" id="KW-1185">Reference proteome</keyword>
<organism evidence="4 5">
    <name type="scientific">Spongisporangium articulatum</name>
    <dbReference type="NCBI Taxonomy" id="3362603"/>
    <lineage>
        <taxon>Bacteria</taxon>
        <taxon>Bacillati</taxon>
        <taxon>Actinomycetota</taxon>
        <taxon>Actinomycetes</taxon>
        <taxon>Kineosporiales</taxon>
        <taxon>Kineosporiaceae</taxon>
        <taxon>Spongisporangium</taxon>
    </lineage>
</organism>
<dbReference type="Proteomes" id="UP001612915">
    <property type="component" value="Unassembled WGS sequence"/>
</dbReference>
<feature type="compositionally biased region" description="Basic and acidic residues" evidence="1">
    <location>
        <begin position="154"/>
        <end position="168"/>
    </location>
</feature>